<feature type="transmembrane region" description="Helical" evidence="4">
    <location>
        <begin position="149"/>
        <end position="169"/>
    </location>
</feature>
<dbReference type="PANTHER" id="PTHR34219:SF3">
    <property type="entry name" value="BLL7967 PROTEIN"/>
    <property type="match status" value="1"/>
</dbReference>
<dbReference type="SUPFAM" id="SSF52343">
    <property type="entry name" value="Ferredoxin reductase-like, C-terminal NADP-linked domain"/>
    <property type="match status" value="1"/>
</dbReference>
<dbReference type="Gene3D" id="3.40.50.360">
    <property type="match status" value="1"/>
</dbReference>
<evidence type="ECO:0000256" key="3">
    <source>
        <dbReference type="ARBA" id="ARBA00022982"/>
    </source>
</evidence>
<dbReference type="InterPro" id="IPR008254">
    <property type="entry name" value="Flavodoxin/NO_synth"/>
</dbReference>
<gene>
    <name evidence="7" type="ORF">GPY61_06420</name>
</gene>
<keyword evidence="3" id="KW-0813">Transport</keyword>
<dbReference type="InterPro" id="IPR017938">
    <property type="entry name" value="Riboflavin_synthase-like_b-brl"/>
</dbReference>
<reference evidence="7 8" key="1">
    <citation type="submission" date="2019-12" db="EMBL/GenBank/DDBJ databases">
        <authorList>
            <person name="Li C."/>
            <person name="Zhao J."/>
        </authorList>
    </citation>
    <scope>NUCLEOTIDE SEQUENCE [LARGE SCALE GENOMIC DNA]</scope>
    <source>
        <strain evidence="7 8">NEAU-DD11</strain>
    </source>
</reference>
<dbReference type="PROSITE" id="PS51384">
    <property type="entry name" value="FAD_FR"/>
    <property type="match status" value="1"/>
</dbReference>
<evidence type="ECO:0000259" key="5">
    <source>
        <dbReference type="PROSITE" id="PS50902"/>
    </source>
</evidence>
<dbReference type="InterPro" id="IPR017927">
    <property type="entry name" value="FAD-bd_FR_type"/>
</dbReference>
<dbReference type="Pfam" id="PF00258">
    <property type="entry name" value="Flavodoxin_1"/>
    <property type="match status" value="1"/>
</dbReference>
<organism evidence="7 8">
    <name type="scientific">Massilia cellulosiltytica</name>
    <dbReference type="NCBI Taxonomy" id="2683234"/>
    <lineage>
        <taxon>Bacteria</taxon>
        <taxon>Pseudomonadati</taxon>
        <taxon>Pseudomonadota</taxon>
        <taxon>Betaproteobacteria</taxon>
        <taxon>Burkholderiales</taxon>
        <taxon>Oxalobacteraceae</taxon>
        <taxon>Telluria group</taxon>
        <taxon>Massilia</taxon>
    </lineage>
</organism>
<dbReference type="PRINTS" id="PR00369">
    <property type="entry name" value="FLAVODOXIN"/>
</dbReference>
<keyword evidence="8" id="KW-1185">Reference proteome</keyword>
<dbReference type="PRINTS" id="PR00371">
    <property type="entry name" value="FPNCR"/>
</dbReference>
<evidence type="ECO:0000259" key="6">
    <source>
        <dbReference type="PROSITE" id="PS51384"/>
    </source>
</evidence>
<feature type="transmembrane region" description="Helical" evidence="4">
    <location>
        <begin position="190"/>
        <end position="210"/>
    </location>
</feature>
<keyword evidence="4" id="KW-1133">Transmembrane helix</keyword>
<dbReference type="InterPro" id="IPR001709">
    <property type="entry name" value="Flavoprot_Pyr_Nucl_cyt_Rdtase"/>
</dbReference>
<protein>
    <recommendedName>
        <fullName evidence="9">Nitric oxide synthase</fullName>
    </recommendedName>
</protein>
<dbReference type="SUPFAM" id="SSF63380">
    <property type="entry name" value="Riboflavin synthase domain-like"/>
    <property type="match status" value="1"/>
</dbReference>
<feature type="domain" description="FAD-binding FR-type" evidence="6">
    <location>
        <begin position="550"/>
        <end position="670"/>
    </location>
</feature>
<keyword evidence="2" id="KW-0288">FMN</keyword>
<dbReference type="GO" id="GO:0010181">
    <property type="term" value="F:FMN binding"/>
    <property type="evidence" value="ECO:0007669"/>
    <property type="project" value="InterPro"/>
</dbReference>
<proteinExistence type="predicted"/>
<evidence type="ECO:0000256" key="2">
    <source>
        <dbReference type="ARBA" id="ARBA00022643"/>
    </source>
</evidence>
<dbReference type="InterPro" id="IPR005625">
    <property type="entry name" value="PepSY-ass_TM"/>
</dbReference>
<dbReference type="RefSeq" id="WP_160407717.1">
    <property type="nucleotide sequence ID" value="NZ_WSES01000002.1"/>
</dbReference>
<feature type="domain" description="Flavodoxin-like" evidence="5">
    <location>
        <begin position="399"/>
        <end position="536"/>
    </location>
</feature>
<name>A0A7X3FWY5_9BURK</name>
<feature type="transmembrane region" description="Helical" evidence="4">
    <location>
        <begin position="346"/>
        <end position="368"/>
    </location>
</feature>
<keyword evidence="3" id="KW-0249">Electron transport</keyword>
<keyword evidence="4" id="KW-0472">Membrane</keyword>
<keyword evidence="1" id="KW-0285">Flavoprotein</keyword>
<dbReference type="AlphaFoldDB" id="A0A7X3FWY5"/>
<sequence length="816" mass="87116">MAVMIKSFIRQTHWLLGITIGMVLPVIGITGAIMAFEDPIMEALSPGIVDVAPQPLPALTPDQLLARFAVQQPGAVPTLLIMAPKPGGAARLTFRVPGRQTAEAGISYLDPYTGRMLGMANGQAFFADVRRLHRFLLLGDEKQGPGKHITAAAAVCLMLFVLSGLYLRWPRRALDWKVWLKPDLTRRGRSLYWSLHAVAGTWFCVIYLIAPLTGLTWAYDWYLRGATTLLTGQAPPLETAAAPAPKAAGPRRLPQLDTAWKTLLAHDGAHLDSVLITIPKTSGKPVRLRYLNHDSPNDVAYNLLLVDGKSGAILKAARYDDLPLGQRIVTAKLAVHRGAFFGLPGAIVFMLASASLVLFPVTGLLLYLGRRRQQRVARDLAAATQAGAGAGRQDAGDAILVAYASQGGTAEQLAWRSAAALIAGGRQARVVPLAALTVDELRQTGMLLVVAATYGAGEAPDAARGFARTAMAAPADLGAVRYAVLALGDRSYPDFCGFGRALDRWLAASGAQALFPCLSVDREDAAALQAWRTQLAALGAAHGDDEGWQRAFAHWRLAGRRLLNPGSPGGEAWEVVLDPPDSSDRHAPAWHAGDIAEIVPGHAHASPAEPPVRSYSIASLPGDGRLALLVRKTVLPGGGLGLGSGWLTHHAPVGDTMPLRIRRNTGFHPPALEQPVILIGAGTGLAGLLAHLRHRGAHRDTAAPAWLVFGERCARSDRWYTEQIDAWRADGTLQRVDLAFSRPDGEEAGSQARYVQDLLAAHAADVRRWIVDDGATVLVCGGMAMAQGVHDALAAILGAPALDALAEKGRYRRDVY</sequence>
<keyword evidence="4" id="KW-0812">Transmembrane</keyword>
<evidence type="ECO:0000313" key="8">
    <source>
        <dbReference type="Proteomes" id="UP000443353"/>
    </source>
</evidence>
<dbReference type="SUPFAM" id="SSF52218">
    <property type="entry name" value="Flavoproteins"/>
    <property type="match status" value="1"/>
</dbReference>
<dbReference type="Gene3D" id="2.40.30.10">
    <property type="entry name" value="Translation factors"/>
    <property type="match status" value="1"/>
</dbReference>
<dbReference type="Pfam" id="PF03929">
    <property type="entry name" value="PepSY_TM"/>
    <property type="match status" value="1"/>
</dbReference>
<dbReference type="Pfam" id="PF00175">
    <property type="entry name" value="NAD_binding_1"/>
    <property type="match status" value="1"/>
</dbReference>
<comment type="caution">
    <text evidence="7">The sequence shown here is derived from an EMBL/GenBank/DDBJ whole genome shotgun (WGS) entry which is preliminary data.</text>
</comment>
<evidence type="ECO:0000256" key="1">
    <source>
        <dbReference type="ARBA" id="ARBA00022630"/>
    </source>
</evidence>
<dbReference type="GO" id="GO:0016491">
    <property type="term" value="F:oxidoreductase activity"/>
    <property type="evidence" value="ECO:0007669"/>
    <property type="project" value="InterPro"/>
</dbReference>
<feature type="transmembrane region" description="Helical" evidence="4">
    <location>
        <begin position="12"/>
        <end position="36"/>
    </location>
</feature>
<dbReference type="Gene3D" id="3.40.50.80">
    <property type="entry name" value="Nucleotide-binding domain of ferredoxin-NADP reductase (FNR) module"/>
    <property type="match status" value="1"/>
</dbReference>
<dbReference type="InterPro" id="IPR039261">
    <property type="entry name" value="FNR_nucleotide-bd"/>
</dbReference>
<dbReference type="Proteomes" id="UP000443353">
    <property type="component" value="Unassembled WGS sequence"/>
</dbReference>
<dbReference type="PANTHER" id="PTHR34219">
    <property type="entry name" value="IRON-REGULATED INNER MEMBRANE PROTEIN-RELATED"/>
    <property type="match status" value="1"/>
</dbReference>
<dbReference type="CDD" id="cd06200">
    <property type="entry name" value="SiR_like1"/>
    <property type="match status" value="1"/>
</dbReference>
<dbReference type="InterPro" id="IPR029039">
    <property type="entry name" value="Flavoprotein-like_sf"/>
</dbReference>
<dbReference type="EMBL" id="WSES01000002">
    <property type="protein sequence ID" value="MVW59559.1"/>
    <property type="molecule type" value="Genomic_DNA"/>
</dbReference>
<dbReference type="InterPro" id="IPR001433">
    <property type="entry name" value="OxRdtase_FAD/NAD-bd"/>
</dbReference>
<dbReference type="PROSITE" id="PS50902">
    <property type="entry name" value="FLAVODOXIN_LIKE"/>
    <property type="match status" value="1"/>
</dbReference>
<evidence type="ECO:0008006" key="9">
    <source>
        <dbReference type="Google" id="ProtNLM"/>
    </source>
</evidence>
<accession>A0A7X3FWY5</accession>
<evidence type="ECO:0000313" key="7">
    <source>
        <dbReference type="EMBL" id="MVW59559.1"/>
    </source>
</evidence>
<evidence type="ECO:0000256" key="4">
    <source>
        <dbReference type="SAM" id="Phobius"/>
    </source>
</evidence>
<dbReference type="InterPro" id="IPR001094">
    <property type="entry name" value="Flavdoxin-like"/>
</dbReference>